<feature type="signal peptide" evidence="4">
    <location>
        <begin position="1"/>
        <end position="19"/>
    </location>
</feature>
<dbReference type="RefSeq" id="WP_075869756.1">
    <property type="nucleotide sequence ID" value="NZ_CALYQA010000005.1"/>
</dbReference>
<comment type="similarity">
    <text evidence="2">Belongs to the bacterial solute-binding protein 5 family.</text>
</comment>
<dbReference type="GO" id="GO:1904680">
    <property type="term" value="F:peptide transmembrane transporter activity"/>
    <property type="evidence" value="ECO:0007669"/>
    <property type="project" value="TreeGrafter"/>
</dbReference>
<protein>
    <submittedName>
        <fullName evidence="6">Microcin C transport system substrate-binding protein</fullName>
    </submittedName>
</protein>
<dbReference type="Gene3D" id="3.40.190.10">
    <property type="entry name" value="Periplasmic binding protein-like II"/>
    <property type="match status" value="1"/>
</dbReference>
<dbReference type="InterPro" id="IPR000914">
    <property type="entry name" value="SBP_5_dom"/>
</dbReference>
<name>A0A1R0FCG4_9HYPH</name>
<dbReference type="InterPro" id="IPR039424">
    <property type="entry name" value="SBP_5"/>
</dbReference>
<evidence type="ECO:0000256" key="2">
    <source>
        <dbReference type="ARBA" id="ARBA00005695"/>
    </source>
</evidence>
<feature type="domain" description="Solute-binding protein family 5" evidence="5">
    <location>
        <begin position="103"/>
        <end position="516"/>
    </location>
</feature>
<keyword evidence="3 4" id="KW-0732">Signal</keyword>
<dbReference type="GO" id="GO:0043190">
    <property type="term" value="C:ATP-binding cassette (ABC) transporter complex"/>
    <property type="evidence" value="ECO:0007669"/>
    <property type="project" value="InterPro"/>
</dbReference>
<dbReference type="PANTHER" id="PTHR30290:SF64">
    <property type="entry name" value="ABC TRANSPORTER PERIPLASMIC BINDING PROTEIN"/>
    <property type="match status" value="1"/>
</dbReference>
<dbReference type="GO" id="GO:0042884">
    <property type="term" value="P:microcin transport"/>
    <property type="evidence" value="ECO:0007669"/>
    <property type="project" value="TreeGrafter"/>
</dbReference>
<evidence type="ECO:0000259" key="5">
    <source>
        <dbReference type="Pfam" id="PF00496"/>
    </source>
</evidence>
<evidence type="ECO:0000256" key="3">
    <source>
        <dbReference type="ARBA" id="ARBA00022729"/>
    </source>
</evidence>
<evidence type="ECO:0000313" key="6">
    <source>
        <dbReference type="EMBL" id="OLY44655.1"/>
    </source>
</evidence>
<dbReference type="Gene3D" id="3.10.105.10">
    <property type="entry name" value="Dipeptide-binding Protein, Domain 3"/>
    <property type="match status" value="1"/>
</dbReference>
<dbReference type="AlphaFoldDB" id="A0A1R0FCG4"/>
<reference evidence="6 7" key="1">
    <citation type="submission" date="2016-12" db="EMBL/GenBank/DDBJ databases">
        <title>Comparative genomics of Bartonella apis.</title>
        <authorList>
            <person name="Engel P."/>
        </authorList>
    </citation>
    <scope>NUCLEOTIDE SEQUENCE [LARGE SCALE GENOMIC DNA]</scope>
    <source>
        <strain evidence="6 7">PEB0149</strain>
    </source>
</reference>
<evidence type="ECO:0000256" key="4">
    <source>
        <dbReference type="SAM" id="SignalP"/>
    </source>
</evidence>
<dbReference type="PIRSF" id="PIRSF002741">
    <property type="entry name" value="MppA"/>
    <property type="match status" value="1"/>
</dbReference>
<dbReference type="SUPFAM" id="SSF53850">
    <property type="entry name" value="Periplasmic binding protein-like II"/>
    <property type="match status" value="1"/>
</dbReference>
<comment type="subcellular location">
    <subcellularLocation>
        <location evidence="1">Periplasm</location>
    </subcellularLocation>
</comment>
<proteinExistence type="inferred from homology"/>
<dbReference type="InterPro" id="IPR030678">
    <property type="entry name" value="Peptide/Ni-bd"/>
</dbReference>
<evidence type="ECO:0000313" key="7">
    <source>
        <dbReference type="Proteomes" id="UP000187344"/>
    </source>
</evidence>
<dbReference type="GO" id="GO:0030288">
    <property type="term" value="C:outer membrane-bounded periplasmic space"/>
    <property type="evidence" value="ECO:0007669"/>
    <property type="project" value="TreeGrafter"/>
</dbReference>
<dbReference type="OrthoDB" id="9803988at2"/>
<accession>A0A1R0FCG4</accession>
<comment type="caution">
    <text evidence="6">The sequence shown here is derived from an EMBL/GenBank/DDBJ whole genome shotgun (WGS) entry which is preliminary data.</text>
</comment>
<dbReference type="EMBL" id="LXYT01000001">
    <property type="protein sequence ID" value="OLY44655.1"/>
    <property type="molecule type" value="Genomic_DNA"/>
</dbReference>
<organism evidence="6 7">
    <name type="scientific">Bartonella apis</name>
    <dbReference type="NCBI Taxonomy" id="1686310"/>
    <lineage>
        <taxon>Bacteria</taxon>
        <taxon>Pseudomonadati</taxon>
        <taxon>Pseudomonadota</taxon>
        <taxon>Alphaproteobacteria</taxon>
        <taxon>Hyphomicrobiales</taxon>
        <taxon>Bartonellaceae</taxon>
        <taxon>Bartonella</taxon>
    </lineage>
</organism>
<gene>
    <name evidence="6" type="ORF">PEB0149_021280</name>
</gene>
<sequence length="607" mass="69500">MKLGLAFCLFFALNSIAIADPEWRTSLSLGVEPKYGDNFTHYDYVNVNAPKGGTFNDSRTGTFNSFNPYIVTGTPAAGFSSRGGGEQYDTLMAPSTEETSVNYPLIAEAAQYPDDFSWVKFRLNKKARWHDGRPITAEDVVWSFNVLKSNSPFFNNYYHSVKKAEKTGENEVTFLFEEKGNRELPYVMGQMPVLPQHWWEGTDETGKKRDITAPTLEIPLGSGPYKVESFVAGKSITWKRVTNYWAADLPVNRGRFNFDKEHYSYFLDPNAAWEAFKKGNLVDWNLENRIQRWNQSYDFPAVKNGQVIRRSFAFHGSGRMQGLFINTRRPQFADRRVRQALSLAFDFESLNKSMFFNDYHRISSYFDGLDLAAKGLPQGKELEILETVKDEVPAEVFTTPFSNPVYDKPDSSRRYLTEAMRLLNEAGWHLEQNRLVNKKGEVFTLEVMLSDMAFERATAPFIANLQRLGINASMRVVDTSQYQNREANFDFDLVIKVIGQSDSPGNEQLEYWGSKAADRPGSYNVAGIKNPAVDKLIERVIYAKDREELVAATRALDRVLLWNYYVIPQWYAEHLNIAYWDKFGIPEPQPEASGVDIPSWWVKKDKN</sequence>
<dbReference type="GO" id="GO:0015833">
    <property type="term" value="P:peptide transport"/>
    <property type="evidence" value="ECO:0007669"/>
    <property type="project" value="TreeGrafter"/>
</dbReference>
<feature type="chain" id="PRO_5013000345" evidence="4">
    <location>
        <begin position="20"/>
        <end position="607"/>
    </location>
</feature>
<evidence type="ECO:0000256" key="1">
    <source>
        <dbReference type="ARBA" id="ARBA00004418"/>
    </source>
</evidence>
<dbReference type="Pfam" id="PF00496">
    <property type="entry name" value="SBP_bac_5"/>
    <property type="match status" value="1"/>
</dbReference>
<dbReference type="Proteomes" id="UP000187344">
    <property type="component" value="Unassembled WGS sequence"/>
</dbReference>
<dbReference type="CDD" id="cd08497">
    <property type="entry name" value="MbnE-like"/>
    <property type="match status" value="1"/>
</dbReference>
<dbReference type="PANTHER" id="PTHR30290">
    <property type="entry name" value="PERIPLASMIC BINDING COMPONENT OF ABC TRANSPORTER"/>
    <property type="match status" value="1"/>
</dbReference>
<keyword evidence="7" id="KW-1185">Reference proteome</keyword>